<keyword evidence="1" id="KW-1185">Reference proteome</keyword>
<reference evidence="2" key="1">
    <citation type="submission" date="2020-12" db="UniProtKB">
        <authorList>
            <consortium name="WormBaseParasite"/>
        </authorList>
    </citation>
    <scope>IDENTIFICATION</scope>
    <source>
        <strain evidence="2">MHco3</strain>
    </source>
</reference>
<evidence type="ECO:0000313" key="1">
    <source>
        <dbReference type="Proteomes" id="UP000025227"/>
    </source>
</evidence>
<protein>
    <submittedName>
        <fullName evidence="2">Envelope glycoprotein</fullName>
    </submittedName>
</protein>
<dbReference type="AlphaFoldDB" id="A0A7I4YY33"/>
<evidence type="ECO:0000313" key="2">
    <source>
        <dbReference type="WBParaSite" id="HCON_00160204-00001"/>
    </source>
</evidence>
<proteinExistence type="predicted"/>
<sequence length="91" mass="10796">QRNAVVNISTVASLHYGSFSTVGHGHGWIWRIWGWIRRWYASSSSSAARGRFWIRWTWFWRMVKVMVFNRSILSLVLLLQSCDNPYKLVIH</sequence>
<name>A0A7I4YY33_HAECO</name>
<dbReference type="Proteomes" id="UP000025227">
    <property type="component" value="Unplaced"/>
</dbReference>
<dbReference type="WBParaSite" id="HCON_00160204-00001">
    <property type="protein sequence ID" value="HCON_00160204-00001"/>
    <property type="gene ID" value="HCON_00160204"/>
</dbReference>
<organism evidence="1 2">
    <name type="scientific">Haemonchus contortus</name>
    <name type="common">Barber pole worm</name>
    <dbReference type="NCBI Taxonomy" id="6289"/>
    <lineage>
        <taxon>Eukaryota</taxon>
        <taxon>Metazoa</taxon>
        <taxon>Ecdysozoa</taxon>
        <taxon>Nematoda</taxon>
        <taxon>Chromadorea</taxon>
        <taxon>Rhabditida</taxon>
        <taxon>Rhabditina</taxon>
        <taxon>Rhabditomorpha</taxon>
        <taxon>Strongyloidea</taxon>
        <taxon>Trichostrongylidae</taxon>
        <taxon>Haemonchus</taxon>
    </lineage>
</organism>
<accession>A0A7I4YY33</accession>